<feature type="compositionally biased region" description="Low complexity" evidence="1">
    <location>
        <begin position="129"/>
        <end position="142"/>
    </location>
</feature>
<reference evidence="2 3" key="1">
    <citation type="submission" date="2015-03" db="EMBL/GenBank/DDBJ databases">
        <title>Draft Genome Sequence of Burkholderia andropogonis type strain ICMP2807, isolated from Sorghum bicolor.</title>
        <authorList>
            <person name="Lopes-Santos L."/>
            <person name="Castro D.B."/>
            <person name="Ottoboni L.M."/>
            <person name="Park D."/>
            <person name="Weirc B.S."/>
            <person name="Destefano S.A."/>
        </authorList>
    </citation>
    <scope>NUCLEOTIDE SEQUENCE [LARGE SCALE GENOMIC DNA]</scope>
    <source>
        <strain evidence="2 3">ICMP2807</strain>
    </source>
</reference>
<name>A0A0F5JZM6_9BURK</name>
<dbReference type="AlphaFoldDB" id="A0A0F5JZM6"/>
<feature type="compositionally biased region" description="Polar residues" evidence="1">
    <location>
        <begin position="113"/>
        <end position="128"/>
    </location>
</feature>
<organism evidence="2 3">
    <name type="scientific">Robbsia andropogonis</name>
    <dbReference type="NCBI Taxonomy" id="28092"/>
    <lineage>
        <taxon>Bacteria</taxon>
        <taxon>Pseudomonadati</taxon>
        <taxon>Pseudomonadota</taxon>
        <taxon>Betaproteobacteria</taxon>
        <taxon>Burkholderiales</taxon>
        <taxon>Burkholderiaceae</taxon>
        <taxon>Robbsia</taxon>
    </lineage>
</organism>
<comment type="caution">
    <text evidence="2">The sequence shown here is derived from an EMBL/GenBank/DDBJ whole genome shotgun (WGS) entry which is preliminary data.</text>
</comment>
<evidence type="ECO:0000256" key="1">
    <source>
        <dbReference type="SAM" id="MobiDB-lite"/>
    </source>
</evidence>
<feature type="region of interest" description="Disordered" evidence="1">
    <location>
        <begin position="1"/>
        <end position="56"/>
    </location>
</feature>
<evidence type="ECO:0000313" key="3">
    <source>
        <dbReference type="Proteomes" id="UP000033618"/>
    </source>
</evidence>
<dbReference type="PATRIC" id="fig|28092.6.peg.2891"/>
<gene>
    <name evidence="2" type="ORF">WM40_12305</name>
</gene>
<protein>
    <submittedName>
        <fullName evidence="2">Uncharacterized protein</fullName>
    </submittedName>
</protein>
<feature type="compositionally biased region" description="Polar residues" evidence="1">
    <location>
        <begin position="8"/>
        <end position="20"/>
    </location>
</feature>
<feature type="region of interest" description="Disordered" evidence="1">
    <location>
        <begin position="81"/>
        <end position="169"/>
    </location>
</feature>
<sequence length="409" mass="44200">MKGRITSLHGSPTEAGTDTNAAPKDAATSNARLTRPIGAGLMGGPGNASPRQRPAVSTLLRRTVSHSHAMERMAALSRNFQREQETTGAARPEPAAETPVRPAAPAPVKAAQIESSQARPQLTPLSQPTAASTTSSASAVATRPSETGSEPYGQTQHAPTPHPQFATPYPAPYGQAMHWPAWHPQFATPYQAPSHWQWTASHGNDVMSPSYFHHAYQGYAPAVQPSWAVPTYHNWVVGAKRRFGLAFGGGDGPNGAQMHAGFHFNGRFHLFTFGLYPSATKPFFLSTQSGRMHPPHTPALAQHPYPPPQSYQANPLHITRGGTDPVHDPAAYARASRPWTTVLGITEEHATSQLITQRYREKRRRLLNTDGPTNWVGFLELAVARENALKALAARIAGTSKMETSTHSN</sequence>
<feature type="compositionally biased region" description="Polar residues" evidence="1">
    <location>
        <begin position="144"/>
        <end position="158"/>
    </location>
</feature>
<keyword evidence="3" id="KW-1185">Reference proteome</keyword>
<feature type="compositionally biased region" description="Low complexity" evidence="1">
    <location>
        <begin position="89"/>
        <end position="111"/>
    </location>
</feature>
<dbReference type="RefSeq" id="WP_046152994.1">
    <property type="nucleotide sequence ID" value="NZ_CADFGU010000007.1"/>
</dbReference>
<accession>A0A0F5JZM6</accession>
<evidence type="ECO:0000313" key="2">
    <source>
        <dbReference type="EMBL" id="KKB63283.1"/>
    </source>
</evidence>
<dbReference type="OrthoDB" id="9075001at2"/>
<dbReference type="EMBL" id="LAQU01000011">
    <property type="protein sequence ID" value="KKB63283.1"/>
    <property type="molecule type" value="Genomic_DNA"/>
</dbReference>
<dbReference type="Proteomes" id="UP000033618">
    <property type="component" value="Unassembled WGS sequence"/>
</dbReference>
<proteinExistence type="predicted"/>